<dbReference type="Proteomes" id="UP000184501">
    <property type="component" value="Unassembled WGS sequence"/>
</dbReference>
<evidence type="ECO:0000313" key="1">
    <source>
        <dbReference type="EMBL" id="SHE71414.1"/>
    </source>
</evidence>
<name>A0A1M4VQT2_STRHI</name>
<evidence type="ECO:0000313" key="2">
    <source>
        <dbReference type="Proteomes" id="UP000184501"/>
    </source>
</evidence>
<dbReference type="STRING" id="2017.SAMN05444320_101857"/>
<dbReference type="GO" id="GO:0015035">
    <property type="term" value="F:protein-disulfide reductase activity"/>
    <property type="evidence" value="ECO:0007669"/>
    <property type="project" value="InterPro"/>
</dbReference>
<dbReference type="OrthoDB" id="9813713at2"/>
<organism evidence="1 2">
    <name type="scientific">Streptoalloteichus hindustanus</name>
    <dbReference type="NCBI Taxonomy" id="2017"/>
    <lineage>
        <taxon>Bacteria</taxon>
        <taxon>Bacillati</taxon>
        <taxon>Actinomycetota</taxon>
        <taxon>Actinomycetes</taxon>
        <taxon>Pseudonocardiales</taxon>
        <taxon>Pseudonocardiaceae</taxon>
        <taxon>Streptoalloteichus</taxon>
    </lineage>
</organism>
<accession>A0A1M4VQT2</accession>
<keyword evidence="2" id="KW-1185">Reference proteome</keyword>
<dbReference type="EMBL" id="FQVN01000001">
    <property type="protein sequence ID" value="SHE71414.1"/>
    <property type="molecule type" value="Genomic_DNA"/>
</dbReference>
<dbReference type="InterPro" id="IPR007263">
    <property type="entry name" value="DCC1-like"/>
</dbReference>
<dbReference type="Pfam" id="PF04134">
    <property type="entry name" value="DCC1-like"/>
    <property type="match status" value="1"/>
</dbReference>
<dbReference type="AlphaFoldDB" id="A0A1M4VQT2"/>
<reference evidence="1 2" key="1">
    <citation type="submission" date="2016-11" db="EMBL/GenBank/DDBJ databases">
        <authorList>
            <person name="Jaros S."/>
            <person name="Januszkiewicz K."/>
            <person name="Wedrychowicz H."/>
        </authorList>
    </citation>
    <scope>NUCLEOTIDE SEQUENCE [LARGE SCALE GENOMIC DNA]</scope>
    <source>
        <strain evidence="1 2">DSM 44523</strain>
    </source>
</reference>
<dbReference type="RefSeq" id="WP_073480273.1">
    <property type="nucleotide sequence ID" value="NZ_FQVN01000001.1"/>
</dbReference>
<protein>
    <submittedName>
        <fullName evidence="1">Predicted thiol-disulfide oxidoreductase YuxK, DCC family</fullName>
    </submittedName>
</protein>
<sequence length="127" mass="14363">MHGKLLFDGHCGFCTRCRNWLERLDRHGRVETVAYQLPGTAERYGLTTEQLASSVWWIDENGMPRASAAEAVNYALSAALGTSLPLRVYRLPGMRRLQEAAYRWVANNRFRFPGTTPWCQRGAAECG</sequence>
<proteinExistence type="predicted"/>
<gene>
    <name evidence="1" type="ORF">SAMN05444320_101857</name>
</gene>